<protein>
    <submittedName>
        <fullName evidence="1">Gp521</fullName>
    </submittedName>
</protein>
<evidence type="ECO:0000313" key="2">
    <source>
        <dbReference type="Proteomes" id="UP000009273"/>
    </source>
</evidence>
<accession>G3MAR2</accession>
<dbReference type="RefSeq" id="YP_009015824.1">
    <property type="nucleotide sequence ID" value="NC_023719.1"/>
</dbReference>
<name>G3MAR2_9CAUD</name>
<dbReference type="GeneID" id="18563735"/>
<dbReference type="Proteomes" id="UP000009273">
    <property type="component" value="Segment"/>
</dbReference>
<organism evidence="1 2">
    <name type="scientific">Bacillus phage G</name>
    <dbReference type="NCBI Taxonomy" id="2884420"/>
    <lineage>
        <taxon>Viruses</taxon>
        <taxon>Duplodnaviria</taxon>
        <taxon>Heunggongvirae</taxon>
        <taxon>Uroviricota</taxon>
        <taxon>Caudoviricetes</taxon>
        <taxon>Donellivirus</taxon>
        <taxon>Donellivirus gee</taxon>
    </lineage>
</organism>
<dbReference type="KEGG" id="vg:18563735"/>
<keyword evidence="2" id="KW-1185">Reference proteome</keyword>
<reference evidence="1 2" key="1">
    <citation type="submission" date="2011-09" db="EMBL/GenBank/DDBJ databases">
        <authorList>
            <person name="Pope W.H."/>
            <person name="Pedulla M.L."/>
            <person name="Ford M.E."/>
            <person name="Peebles C.L."/>
            <person name="Hatfull G.H."/>
            <person name="Hendrix R.W."/>
        </authorList>
    </citation>
    <scope>NUCLEOTIDE SEQUENCE [LARGE SCALE GENOMIC DNA]</scope>
    <source>
        <strain evidence="1">G</strain>
    </source>
</reference>
<dbReference type="EMBL" id="JN638751">
    <property type="protein sequence ID" value="AEO93779.1"/>
    <property type="molecule type" value="Genomic_DNA"/>
</dbReference>
<proteinExistence type="predicted"/>
<gene>
    <name evidence="1" type="primary">521</name>
    <name evidence="1" type="ORF">G_521</name>
</gene>
<sequence>MSSVIFTMMGFLLGALIAFVKGGEKKGRSKQFVCGHCESKDTLRIQKLRDRDVFTCTFCERIIDEATVKMMHKEDYEILKKHPELYEEFKRARLEGRTFEIPSKENH</sequence>
<evidence type="ECO:0000313" key="1">
    <source>
        <dbReference type="EMBL" id="AEO93779.1"/>
    </source>
</evidence>